<feature type="chain" id="PRO_5046777576" evidence="1">
    <location>
        <begin position="34"/>
        <end position="541"/>
    </location>
</feature>
<keyword evidence="1" id="KW-0732">Signal</keyword>
<evidence type="ECO:0000313" key="3">
    <source>
        <dbReference type="EMBL" id="MBM7509198.1"/>
    </source>
</evidence>
<sequence length="541" mass="53814">MRLKRTRNLATTVAVTTTLGLAGLPLLLAPASAAPAPRLELSITADKTTAAGGDSVVYTLSVKNTGGSVATAPVITHTVPHGLTLTSAPGCSATGATLTCTLGDLAAGATAAPRTVTATVDAFTAPAPSDSGHRLVYVKEEKFVELPAGKATTASLACPAGHVVTDGSLQLDSVHASSATDVFTTESYAATVDGRSGWVASVVNDGARATGKLRVSCLATQTTGSSHTHALVGGVTRTTGTATGADGDGVIAATSGSCASGQVAIAPSFEFTAGSGLMISSAPQGAGWSFTAEELEEDSRLKVSVACLDLATAPAHGHSAQLGLRSVDPVARMIEDGASGSVETSCGPSAYAVAGGFSATEPGLLQVGFDPRYETRSHQFFNDSGDKARAEVSAVCLESSLGGERGSKQITSTAVVTSGTRSASGSTTITAIAGGEPATPSISAAGAQHNAAGSKIKVTVSCGAAPCTLTGKAISLGSESGGIAKGKQIGYGKIKLVAGQTKVLKLGVKSSFRTQVKSSGFKKFTLTLRGGGVDEKIDLAI</sequence>
<name>A0ABS2MDC3_9ACTN</name>
<protein>
    <submittedName>
        <fullName evidence="3">Repeat protein (TIGR01451 family)</fullName>
    </submittedName>
</protein>
<dbReference type="EMBL" id="JAFBBZ010000001">
    <property type="protein sequence ID" value="MBM7509198.1"/>
    <property type="molecule type" value="Genomic_DNA"/>
</dbReference>
<evidence type="ECO:0000256" key="1">
    <source>
        <dbReference type="SAM" id="SignalP"/>
    </source>
</evidence>
<proteinExistence type="predicted"/>
<dbReference type="InterPro" id="IPR001434">
    <property type="entry name" value="OmcB-like_DUF11"/>
</dbReference>
<gene>
    <name evidence="3" type="ORF">JOE61_003012</name>
</gene>
<feature type="signal peptide" evidence="1">
    <location>
        <begin position="1"/>
        <end position="33"/>
    </location>
</feature>
<dbReference type="RefSeq" id="WP_193666987.1">
    <property type="nucleotide sequence ID" value="NZ_JACDTV010000001.1"/>
</dbReference>
<keyword evidence="4" id="KW-1185">Reference proteome</keyword>
<dbReference type="Proteomes" id="UP000732378">
    <property type="component" value="Unassembled WGS sequence"/>
</dbReference>
<comment type="caution">
    <text evidence="3">The sequence shown here is derived from an EMBL/GenBank/DDBJ whole genome shotgun (WGS) entry which is preliminary data.</text>
</comment>
<evidence type="ECO:0000259" key="2">
    <source>
        <dbReference type="Pfam" id="PF01345"/>
    </source>
</evidence>
<dbReference type="InterPro" id="IPR047589">
    <property type="entry name" value="DUF11_rpt"/>
</dbReference>
<dbReference type="Pfam" id="PF01345">
    <property type="entry name" value="DUF11"/>
    <property type="match status" value="1"/>
</dbReference>
<reference evidence="3 4" key="1">
    <citation type="submission" date="2021-01" db="EMBL/GenBank/DDBJ databases">
        <title>Sequencing the genomes of 1000 actinobacteria strains.</title>
        <authorList>
            <person name="Klenk H.-P."/>
        </authorList>
    </citation>
    <scope>NUCLEOTIDE SEQUENCE [LARGE SCALE GENOMIC DNA]</scope>
    <source>
        <strain evidence="3 4">DSM 18239</strain>
    </source>
</reference>
<dbReference type="NCBIfam" id="TIGR01451">
    <property type="entry name" value="B_ant_repeat"/>
    <property type="match status" value="1"/>
</dbReference>
<accession>A0ABS2MDC3</accession>
<evidence type="ECO:0000313" key="4">
    <source>
        <dbReference type="Proteomes" id="UP000732378"/>
    </source>
</evidence>
<feature type="domain" description="DUF11" evidence="2">
    <location>
        <begin position="39"/>
        <end position="121"/>
    </location>
</feature>
<organism evidence="3 4">
    <name type="scientific">Nocardioides salarius</name>
    <dbReference type="NCBI Taxonomy" id="374513"/>
    <lineage>
        <taxon>Bacteria</taxon>
        <taxon>Bacillati</taxon>
        <taxon>Actinomycetota</taxon>
        <taxon>Actinomycetes</taxon>
        <taxon>Propionibacteriales</taxon>
        <taxon>Nocardioidaceae</taxon>
        <taxon>Nocardioides</taxon>
    </lineage>
</organism>